<dbReference type="PROSITE" id="PS00636">
    <property type="entry name" value="DNAJ_1"/>
    <property type="match status" value="1"/>
</dbReference>
<dbReference type="InterPro" id="IPR002939">
    <property type="entry name" value="DnaJ_C"/>
</dbReference>
<sequence length="759" mass="86025">MSFRSPLTHGISSPRLHSNSLVSIQSNDSTRSYHRARLVELPPPPILKYHVLDFQQEPHEDTSLAAYKERARSQMLNESDIPIGSLFREFWVEGEKRDVMDKFLLSALLYFLNWFKLEAIVAERQHKMSSLPLTQSETNNSDRRERECQEELQQSFTMLAHSFQTLLTHTNVVHENHSTRIPSSIQDSFFETLFLFTVHLLLLALPHSSRPALETELGNLMSSPSFNPATHSATFQSVSALLGISSTTQQFRQMSRNLTTPSLLHISQCKSPLLSSLFPSPTEHRILGTDKERKVIDDRSLSLFTWEGFEELESVDVVELIKAGSVAAYASFHAHSEQVLDEKKKERRQLRDIVTNRRYMQRVRTEVISTEWEVHHVKFEDEEDFPDGEEDDCDDDGNQLKESNWIMSEAEKKEFVMIFMGADYYQVLGVQRNATEDEIKKAYKKLALKWHPDRNPDNKEKATEEFKKIGEAYEVLSDQEKRKIYDRYGEEGLKGSAGGAENFSGGAEGPQFFTFTSSGMPGGSRMSFHDPFEIFSQVFGSGFGGMGAGDDDFGHFDSFFGGSGRRSRKGPSQQTQRIVQDPPIHHDLNLSLDELYTGCTKKMKIERTVLKEGHPQQESTVLQIDIKPGYKEGTKITFERSGDEKPNTIPSDIVFVIKQKPHPTLRRKGNDLHYTLEISLQQALCGFDMNIALLGGRSYRYRSTSIIQPDTTQTIPGQGMPISKQPGTYGNLVITFQVKLPSSLSADQKSQLSRVLGGV</sequence>
<dbReference type="Pfam" id="PF01556">
    <property type="entry name" value="DnaJ_C"/>
    <property type="match status" value="1"/>
</dbReference>
<dbReference type="InterPro" id="IPR051339">
    <property type="entry name" value="DnaJ_subfamily_B"/>
</dbReference>
<reference evidence="4 5" key="1">
    <citation type="journal article" date="2022" name="bioRxiv">
        <title>Genomics of Preaxostyla Flagellates Illuminates Evolutionary Transitions and the Path Towards Mitochondrial Loss.</title>
        <authorList>
            <person name="Novak L.V.F."/>
            <person name="Treitli S.C."/>
            <person name="Pyrih J."/>
            <person name="Halakuc P."/>
            <person name="Pipaliya S.V."/>
            <person name="Vacek V."/>
            <person name="Brzon O."/>
            <person name="Soukal P."/>
            <person name="Eme L."/>
            <person name="Dacks J.B."/>
            <person name="Karnkowska A."/>
            <person name="Elias M."/>
            <person name="Hampl V."/>
        </authorList>
    </citation>
    <scope>NUCLEOTIDE SEQUENCE [LARGE SCALE GENOMIC DNA]</scope>
    <source>
        <strain evidence="4">NAU3</strain>
        <tissue evidence="4">Gut</tissue>
    </source>
</reference>
<dbReference type="CDD" id="cd10747">
    <property type="entry name" value="DnaJ_C"/>
    <property type="match status" value="1"/>
</dbReference>
<accession>A0ABQ9XPY8</accession>
<evidence type="ECO:0000313" key="5">
    <source>
        <dbReference type="Proteomes" id="UP001281761"/>
    </source>
</evidence>
<dbReference type="PANTHER" id="PTHR24078:SF553">
    <property type="entry name" value="DNAJ HOMOLOG SUBFAMILY B MEMBER 5"/>
    <property type="match status" value="1"/>
</dbReference>
<dbReference type="SMART" id="SM00271">
    <property type="entry name" value="DnaJ"/>
    <property type="match status" value="1"/>
</dbReference>
<dbReference type="InterPro" id="IPR001623">
    <property type="entry name" value="DnaJ_domain"/>
</dbReference>
<dbReference type="Gene3D" id="2.60.260.20">
    <property type="entry name" value="Urease metallochaperone UreE, N-terminal domain"/>
    <property type="match status" value="2"/>
</dbReference>
<proteinExistence type="predicted"/>
<dbReference type="PANTHER" id="PTHR24078">
    <property type="entry name" value="DNAJ HOMOLOG SUBFAMILY C MEMBER"/>
    <property type="match status" value="1"/>
</dbReference>
<dbReference type="EMBL" id="JARBJD010000090">
    <property type="protein sequence ID" value="KAK2953555.1"/>
    <property type="molecule type" value="Genomic_DNA"/>
</dbReference>
<feature type="region of interest" description="Disordered" evidence="2">
    <location>
        <begin position="557"/>
        <end position="580"/>
    </location>
</feature>
<evidence type="ECO:0000259" key="3">
    <source>
        <dbReference type="PROSITE" id="PS50076"/>
    </source>
</evidence>
<gene>
    <name evidence="4" type="ORF">BLNAU_11555</name>
</gene>
<protein>
    <submittedName>
        <fullName evidence="4">Chaperone protein DnaJ</fullName>
    </submittedName>
</protein>
<dbReference type="PROSITE" id="PS50076">
    <property type="entry name" value="DNAJ_2"/>
    <property type="match status" value="1"/>
</dbReference>
<dbReference type="SUPFAM" id="SSF46565">
    <property type="entry name" value="Chaperone J-domain"/>
    <property type="match status" value="1"/>
</dbReference>
<dbReference type="PRINTS" id="PR00625">
    <property type="entry name" value="JDOMAIN"/>
</dbReference>
<keyword evidence="1" id="KW-0143">Chaperone</keyword>
<dbReference type="InterPro" id="IPR008971">
    <property type="entry name" value="HSP40/DnaJ_pept-bd"/>
</dbReference>
<dbReference type="SUPFAM" id="SSF49493">
    <property type="entry name" value="HSP40/DnaJ peptide-binding domain"/>
    <property type="match status" value="2"/>
</dbReference>
<evidence type="ECO:0000256" key="1">
    <source>
        <dbReference type="ARBA" id="ARBA00023186"/>
    </source>
</evidence>
<comment type="caution">
    <text evidence="4">The sequence shown here is derived from an EMBL/GenBank/DDBJ whole genome shotgun (WGS) entry which is preliminary data.</text>
</comment>
<dbReference type="InterPro" id="IPR018253">
    <property type="entry name" value="DnaJ_domain_CS"/>
</dbReference>
<evidence type="ECO:0000313" key="4">
    <source>
        <dbReference type="EMBL" id="KAK2953555.1"/>
    </source>
</evidence>
<dbReference type="CDD" id="cd06257">
    <property type="entry name" value="DnaJ"/>
    <property type="match status" value="1"/>
</dbReference>
<dbReference type="InterPro" id="IPR036869">
    <property type="entry name" value="J_dom_sf"/>
</dbReference>
<evidence type="ECO:0000256" key="2">
    <source>
        <dbReference type="SAM" id="MobiDB-lite"/>
    </source>
</evidence>
<dbReference type="Proteomes" id="UP001281761">
    <property type="component" value="Unassembled WGS sequence"/>
</dbReference>
<dbReference type="Gene3D" id="1.10.287.110">
    <property type="entry name" value="DnaJ domain"/>
    <property type="match status" value="1"/>
</dbReference>
<organism evidence="4 5">
    <name type="scientific">Blattamonas nauphoetae</name>
    <dbReference type="NCBI Taxonomy" id="2049346"/>
    <lineage>
        <taxon>Eukaryota</taxon>
        <taxon>Metamonada</taxon>
        <taxon>Preaxostyla</taxon>
        <taxon>Oxymonadida</taxon>
        <taxon>Blattamonas</taxon>
    </lineage>
</organism>
<name>A0ABQ9XPY8_9EUKA</name>
<keyword evidence="5" id="KW-1185">Reference proteome</keyword>
<feature type="domain" description="J" evidence="3">
    <location>
        <begin position="423"/>
        <end position="489"/>
    </location>
</feature>
<dbReference type="Pfam" id="PF00226">
    <property type="entry name" value="DnaJ"/>
    <property type="match status" value="1"/>
</dbReference>